<proteinExistence type="predicted"/>
<dbReference type="Gene3D" id="3.30.710.10">
    <property type="entry name" value="Potassium Channel Kv1.1, Chain A"/>
    <property type="match status" value="1"/>
</dbReference>
<dbReference type="CDD" id="cd18186">
    <property type="entry name" value="BTB_POZ_ZBTB_KLHL-like"/>
    <property type="match status" value="1"/>
</dbReference>
<dbReference type="Pfam" id="PF00651">
    <property type="entry name" value="BTB"/>
    <property type="match status" value="1"/>
</dbReference>
<sequence length="332" mass="38977">MDFEYFSRLSQNLSQLLDDADDYDVIINVGENPNIKEFRVHSAILKSRSPYFKNALSQNWTKKKYNVFKFNKPNISPIIFDMIIRYIYAGKLDLNEKDGSDILDLIVASDELLLDELVTFLQEYLIKNESEWLQQNFLKSTNLSSWSENDIMVLKSTLNQFISHIRFFDISSNNFHDNVWPFRKVLPEALFEEIMPFYMTNTKPIQNKLASRNLKFTVDSLIIKPKHSRVLANWVLRKDSNAKIPEDSDGNDFKNFMISRVVNSYYAIYESSFRNEALNFGNGDLVIDNKDVTCKQSHYENNIVDTKNYTIEEMEIFQFIMNTTDTIKETKE</sequence>
<organism evidence="2 3">
    <name type="scientific">Funneliformis geosporum</name>
    <dbReference type="NCBI Taxonomy" id="1117311"/>
    <lineage>
        <taxon>Eukaryota</taxon>
        <taxon>Fungi</taxon>
        <taxon>Fungi incertae sedis</taxon>
        <taxon>Mucoromycota</taxon>
        <taxon>Glomeromycotina</taxon>
        <taxon>Glomeromycetes</taxon>
        <taxon>Glomerales</taxon>
        <taxon>Glomeraceae</taxon>
        <taxon>Funneliformis</taxon>
    </lineage>
</organism>
<evidence type="ECO:0000313" key="3">
    <source>
        <dbReference type="Proteomes" id="UP001153678"/>
    </source>
</evidence>
<keyword evidence="3" id="KW-1185">Reference proteome</keyword>
<name>A0A9W4SQU8_9GLOM</name>
<evidence type="ECO:0000313" key="2">
    <source>
        <dbReference type="EMBL" id="CAI2179371.1"/>
    </source>
</evidence>
<dbReference type="SUPFAM" id="SSF54695">
    <property type="entry name" value="POZ domain"/>
    <property type="match status" value="1"/>
</dbReference>
<dbReference type="SMART" id="SM00225">
    <property type="entry name" value="BTB"/>
    <property type="match status" value="1"/>
</dbReference>
<dbReference type="OrthoDB" id="408604at2759"/>
<dbReference type="InterPro" id="IPR011333">
    <property type="entry name" value="SKP1/BTB/POZ_sf"/>
</dbReference>
<evidence type="ECO:0000259" key="1">
    <source>
        <dbReference type="PROSITE" id="PS50097"/>
    </source>
</evidence>
<dbReference type="PANTHER" id="PTHR24413">
    <property type="entry name" value="SPECKLE-TYPE POZ PROTEIN"/>
    <property type="match status" value="1"/>
</dbReference>
<dbReference type="EMBL" id="CAMKVN010002054">
    <property type="protein sequence ID" value="CAI2179371.1"/>
    <property type="molecule type" value="Genomic_DNA"/>
</dbReference>
<dbReference type="PROSITE" id="PS50097">
    <property type="entry name" value="BTB"/>
    <property type="match status" value="1"/>
</dbReference>
<reference evidence="2" key="1">
    <citation type="submission" date="2022-08" db="EMBL/GenBank/DDBJ databases">
        <authorList>
            <person name="Kallberg Y."/>
            <person name="Tangrot J."/>
            <person name="Rosling A."/>
        </authorList>
    </citation>
    <scope>NUCLEOTIDE SEQUENCE</scope>
    <source>
        <strain evidence="2">Wild A</strain>
    </source>
</reference>
<accession>A0A9W4SQU8</accession>
<feature type="domain" description="BTB" evidence="1">
    <location>
        <begin position="23"/>
        <end position="96"/>
    </location>
</feature>
<comment type="caution">
    <text evidence="2">The sequence shown here is derived from an EMBL/GenBank/DDBJ whole genome shotgun (WGS) entry which is preliminary data.</text>
</comment>
<dbReference type="Proteomes" id="UP001153678">
    <property type="component" value="Unassembled WGS sequence"/>
</dbReference>
<dbReference type="InterPro" id="IPR000210">
    <property type="entry name" value="BTB/POZ_dom"/>
</dbReference>
<dbReference type="AlphaFoldDB" id="A0A9W4SQU8"/>
<gene>
    <name evidence="2" type="ORF">FWILDA_LOCUS9055</name>
</gene>
<protein>
    <submittedName>
        <fullName evidence="2">16277_t:CDS:1</fullName>
    </submittedName>
</protein>